<reference evidence="2 3" key="1">
    <citation type="submission" date="2017-02" db="EMBL/GenBank/DDBJ databases">
        <title>Arcobacter lacus sp. nov., a new species isolated from reclaimed water.</title>
        <authorList>
            <person name="Figueras M.J."/>
            <person name="Perez-Cataluna A."/>
            <person name="Salas-Masso N."/>
        </authorList>
    </citation>
    <scope>NUCLEOTIDE SEQUENCE [LARGE SCALE GENOMIC DNA]</scope>
    <source>
        <strain evidence="2 3">RW43-9</strain>
    </source>
</reference>
<dbReference type="Gene3D" id="1.10.10.1100">
    <property type="entry name" value="BFD-like [2Fe-2S]-binding domain"/>
    <property type="match status" value="1"/>
</dbReference>
<dbReference type="InterPro" id="IPR007419">
    <property type="entry name" value="BFD-like_2Fe2S-bd_dom"/>
</dbReference>
<dbReference type="Proteomes" id="UP000251311">
    <property type="component" value="Unassembled WGS sequence"/>
</dbReference>
<feature type="domain" description="BFD-like [2Fe-2S]-binding" evidence="1">
    <location>
        <begin position="10"/>
        <end position="53"/>
    </location>
</feature>
<sequence length="74" mass="8197">MAKSFPHSYVVCTCKQVTLGEIIYAIKEKGAKTLQDLEDITDAGSCCGSCKNEESDIGVEKMELYLEDILKKFS</sequence>
<name>A0ABX5JG29_9BACT</name>
<evidence type="ECO:0000313" key="3">
    <source>
        <dbReference type="Proteomes" id="UP000251311"/>
    </source>
</evidence>
<accession>A0ABX5JG29</accession>
<dbReference type="RefSeq" id="WP_108528020.1">
    <property type="nucleotide sequence ID" value="NZ_JAODIH010000020.1"/>
</dbReference>
<evidence type="ECO:0000313" key="2">
    <source>
        <dbReference type="EMBL" id="PUE65616.1"/>
    </source>
</evidence>
<dbReference type="Pfam" id="PF04324">
    <property type="entry name" value="Fer2_BFD"/>
    <property type="match status" value="1"/>
</dbReference>
<protein>
    <submittedName>
        <fullName evidence="2">(2Fe-2S)-binding protein</fullName>
    </submittedName>
</protein>
<dbReference type="EMBL" id="MUXF01000015">
    <property type="protein sequence ID" value="PUE65616.1"/>
    <property type="molecule type" value="Genomic_DNA"/>
</dbReference>
<proteinExistence type="predicted"/>
<keyword evidence="3" id="KW-1185">Reference proteome</keyword>
<evidence type="ECO:0000259" key="1">
    <source>
        <dbReference type="Pfam" id="PF04324"/>
    </source>
</evidence>
<organism evidence="2 3">
    <name type="scientific">Arcobacter lacus</name>
    <dbReference type="NCBI Taxonomy" id="1912876"/>
    <lineage>
        <taxon>Bacteria</taxon>
        <taxon>Pseudomonadati</taxon>
        <taxon>Campylobacterota</taxon>
        <taxon>Epsilonproteobacteria</taxon>
        <taxon>Campylobacterales</taxon>
        <taxon>Arcobacteraceae</taxon>
        <taxon>Arcobacter</taxon>
    </lineage>
</organism>
<dbReference type="InterPro" id="IPR041854">
    <property type="entry name" value="BFD-like_2Fe2S-bd_dom_sf"/>
</dbReference>
<gene>
    <name evidence="2" type="ORF">B0175_07610</name>
</gene>
<comment type="caution">
    <text evidence="2">The sequence shown here is derived from an EMBL/GenBank/DDBJ whole genome shotgun (WGS) entry which is preliminary data.</text>
</comment>